<gene>
    <name evidence="12" type="primary">cheA_2</name>
    <name evidence="12" type="ORF">NCTC10717_00988</name>
</gene>
<keyword evidence="10" id="KW-0812">Transmembrane</keyword>
<keyword evidence="4 9" id="KW-0597">Phosphoprotein</keyword>
<evidence type="ECO:0000256" key="4">
    <source>
        <dbReference type="ARBA" id="ARBA00022553"/>
    </source>
</evidence>
<feature type="transmembrane region" description="Helical" evidence="10">
    <location>
        <begin position="219"/>
        <end position="239"/>
    </location>
</feature>
<dbReference type="InterPro" id="IPR036641">
    <property type="entry name" value="HPT_dom_sf"/>
</dbReference>
<evidence type="ECO:0000256" key="3">
    <source>
        <dbReference type="ARBA" id="ARBA00021495"/>
    </source>
</evidence>
<evidence type="ECO:0000256" key="10">
    <source>
        <dbReference type="SAM" id="Phobius"/>
    </source>
</evidence>
<feature type="modified residue" description="Phosphohistidine" evidence="9">
    <location>
        <position position="456"/>
    </location>
</feature>
<dbReference type="FunFam" id="3.30.565.10:FF:000016">
    <property type="entry name" value="Chemotaxis protein CheA, putative"/>
    <property type="match status" value="1"/>
</dbReference>
<dbReference type="InterPro" id="IPR003594">
    <property type="entry name" value="HATPase_dom"/>
</dbReference>
<dbReference type="AlphaFoldDB" id="A0A380MWH9"/>
<dbReference type="PANTHER" id="PTHR43395">
    <property type="entry name" value="SENSOR HISTIDINE KINASE CHEA"/>
    <property type="match status" value="1"/>
</dbReference>
<dbReference type="PANTHER" id="PTHR43395:SF8">
    <property type="entry name" value="HISTIDINE KINASE"/>
    <property type="match status" value="1"/>
</dbReference>
<evidence type="ECO:0000256" key="2">
    <source>
        <dbReference type="ARBA" id="ARBA00012438"/>
    </source>
</evidence>
<evidence type="ECO:0000256" key="7">
    <source>
        <dbReference type="ARBA" id="ARBA00023012"/>
    </source>
</evidence>
<dbReference type="GO" id="GO:0000160">
    <property type="term" value="P:phosphorelay signal transduction system"/>
    <property type="evidence" value="ECO:0007669"/>
    <property type="project" value="UniProtKB-KW"/>
</dbReference>
<evidence type="ECO:0000256" key="1">
    <source>
        <dbReference type="ARBA" id="ARBA00000085"/>
    </source>
</evidence>
<dbReference type="GO" id="GO:0004673">
    <property type="term" value="F:protein histidine kinase activity"/>
    <property type="evidence" value="ECO:0007669"/>
    <property type="project" value="UniProtKB-EC"/>
</dbReference>
<keyword evidence="13" id="KW-1185">Reference proteome</keyword>
<dbReference type="SUPFAM" id="SSF47226">
    <property type="entry name" value="Histidine-containing phosphotransfer domain, HPT domain"/>
    <property type="match status" value="1"/>
</dbReference>
<dbReference type="SUPFAM" id="SSF55874">
    <property type="entry name" value="ATPase domain of HSP90 chaperone/DNA topoisomerase II/histidine kinase"/>
    <property type="match status" value="1"/>
</dbReference>
<name>A0A380MWH9_9GAMM</name>
<dbReference type="InterPro" id="IPR008207">
    <property type="entry name" value="Sig_transdc_His_kin_Hpt_dom"/>
</dbReference>
<dbReference type="Pfam" id="PF02518">
    <property type="entry name" value="HATPase_c"/>
    <property type="match status" value="1"/>
</dbReference>
<reference evidence="12 13" key="1">
    <citation type="submission" date="2018-06" db="EMBL/GenBank/DDBJ databases">
        <authorList>
            <consortium name="Pathogen Informatics"/>
            <person name="Doyle S."/>
        </authorList>
    </citation>
    <scope>NUCLEOTIDE SEQUENCE [LARGE SCALE GENOMIC DNA]</scope>
    <source>
        <strain evidence="12 13">NCTC10717</strain>
    </source>
</reference>
<evidence type="ECO:0000313" key="13">
    <source>
        <dbReference type="Proteomes" id="UP000254575"/>
    </source>
</evidence>
<sequence length="731" mass="81827">MKATTKKPFKYRKYLSLIILVVMFLLLTISTLLLNYLFAARFAQLAQALDVSGQQGTITQQLSKNLYDINLYIQEALAQKAPLSQTAQREVKLEELPQIAIYKIAEIQAQRDLFTQGLAAFQRGGSISGTDGNNVNLSPADNPAAVKSLAETQKIWTPYLGLLDNFIRDTQKGVVSEQTSNYLVDYSRLYNQALLTEANHLSAALDTEIAKQSKLSEQIQLGGLVLAFLLFFFIVFGALRQLLQGDSRLAIARQQTTDILDTVNEGLFLIDKELVISDEYSRSLESILQKKDLQGKTLLEILQGSISEADLNNAKLFVDQLYNAWVVEELIQDLNPLKQIKTNILADDGTVKTKYLDFNFLRINNGQNDEVNKVFVSVIDVTEAVLLERNLEKVREQHDRELEMIGTILSIDQQHLLSFIANTKQRIDKMNEVLKQKVHGRMGLRDKNNLLFREMHSLKGDASALGLEGFVNAAERQEELLKELQQRTNLSGNDFLSFTVNLEEMLELNQFISNLIERLRIMGRSMNHAEEGTNTSANLQADKAIAQTHWKVYFEQYAQNIAQRYGKQVRLQCEGFDEVYAQDEQFTVYKDIAVQLLKNAIAHGIEMPEVREAAGKPAQGTIKLLLRNNAKGELCLGIEDDGQGIQLDQLRQKAVEAGLASAASAQQMSEQALYGIMMTSGISTAKQQTQDAGRGVGMDIVADLIKSAQGKLSVTSKENQFTRMVAIFPSN</sequence>
<dbReference type="Gene3D" id="3.30.565.10">
    <property type="entry name" value="Histidine kinase-like ATPase, C-terminal domain"/>
    <property type="match status" value="1"/>
</dbReference>
<accession>A0A380MWH9</accession>
<protein>
    <recommendedName>
        <fullName evidence="3">Chemotaxis protein CheA</fullName>
        <ecNumber evidence="2">2.7.13.3</ecNumber>
    </recommendedName>
</protein>
<dbReference type="InterPro" id="IPR036890">
    <property type="entry name" value="HATPase_C_sf"/>
</dbReference>
<dbReference type="Proteomes" id="UP000254575">
    <property type="component" value="Unassembled WGS sequence"/>
</dbReference>
<evidence type="ECO:0000256" key="8">
    <source>
        <dbReference type="ARBA" id="ARBA00035100"/>
    </source>
</evidence>
<feature type="domain" description="HPt" evidence="11">
    <location>
        <begin position="408"/>
        <end position="519"/>
    </location>
</feature>
<comment type="catalytic activity">
    <reaction evidence="1">
        <text>ATP + protein L-histidine = ADP + protein N-phospho-L-histidine.</text>
        <dbReference type="EC" id="2.7.13.3"/>
    </reaction>
</comment>
<keyword evidence="6" id="KW-0418">Kinase</keyword>
<proteinExistence type="predicted"/>
<dbReference type="EMBL" id="UHIA01000004">
    <property type="protein sequence ID" value="SUO96406.1"/>
    <property type="molecule type" value="Genomic_DNA"/>
</dbReference>
<evidence type="ECO:0000259" key="11">
    <source>
        <dbReference type="PROSITE" id="PS50894"/>
    </source>
</evidence>
<dbReference type="EC" id="2.7.13.3" evidence="2"/>
<dbReference type="Gene3D" id="3.30.450.20">
    <property type="entry name" value="PAS domain"/>
    <property type="match status" value="1"/>
</dbReference>
<keyword evidence="5 12" id="KW-0808">Transferase</keyword>
<comment type="function">
    <text evidence="8">Involved in the transmission of sensory signals from the chemoreceptors to the flagellar motors. CheA is autophosphorylated; it can transfer its phosphate group to either CheB or CheY.</text>
</comment>
<evidence type="ECO:0000313" key="12">
    <source>
        <dbReference type="EMBL" id="SUO96406.1"/>
    </source>
</evidence>
<dbReference type="OrthoDB" id="9803176at2"/>
<keyword evidence="7" id="KW-0902">Two-component regulatory system</keyword>
<dbReference type="Gene3D" id="1.20.120.160">
    <property type="entry name" value="HPT domain"/>
    <property type="match status" value="1"/>
</dbReference>
<keyword evidence="10" id="KW-0472">Membrane</keyword>
<dbReference type="RefSeq" id="WP_115218256.1">
    <property type="nucleotide sequence ID" value="NZ_UHIA01000004.1"/>
</dbReference>
<dbReference type="InterPro" id="IPR051315">
    <property type="entry name" value="Bact_Chemotaxis_CheA"/>
</dbReference>
<dbReference type="Pfam" id="PF01627">
    <property type="entry name" value="Hpt"/>
    <property type="match status" value="1"/>
</dbReference>
<evidence type="ECO:0000256" key="9">
    <source>
        <dbReference type="PROSITE-ProRule" id="PRU00110"/>
    </source>
</evidence>
<evidence type="ECO:0000256" key="6">
    <source>
        <dbReference type="ARBA" id="ARBA00022777"/>
    </source>
</evidence>
<organism evidence="12 13">
    <name type="scientific">Suttonella indologenes</name>
    <dbReference type="NCBI Taxonomy" id="13276"/>
    <lineage>
        <taxon>Bacteria</taxon>
        <taxon>Pseudomonadati</taxon>
        <taxon>Pseudomonadota</taxon>
        <taxon>Gammaproteobacteria</taxon>
        <taxon>Cardiobacteriales</taxon>
        <taxon>Cardiobacteriaceae</taxon>
        <taxon>Suttonella</taxon>
    </lineage>
</organism>
<keyword evidence="10" id="KW-1133">Transmembrane helix</keyword>
<dbReference type="PROSITE" id="PS50894">
    <property type="entry name" value="HPT"/>
    <property type="match status" value="1"/>
</dbReference>
<evidence type="ECO:0000256" key="5">
    <source>
        <dbReference type="ARBA" id="ARBA00022679"/>
    </source>
</evidence>
<dbReference type="SMART" id="SM00387">
    <property type="entry name" value="HATPase_c"/>
    <property type="match status" value="1"/>
</dbReference>